<dbReference type="Pfam" id="PF00528">
    <property type="entry name" value="BPD_transp_1"/>
    <property type="match status" value="1"/>
</dbReference>
<protein>
    <submittedName>
        <fullName evidence="9">ABC transporter permease</fullName>
    </submittedName>
</protein>
<dbReference type="Gene3D" id="1.10.3720.10">
    <property type="entry name" value="MetI-like"/>
    <property type="match status" value="1"/>
</dbReference>
<evidence type="ECO:0000256" key="6">
    <source>
        <dbReference type="ARBA" id="ARBA00023136"/>
    </source>
</evidence>
<accession>A0A2B8BJW2</accession>
<evidence type="ECO:0000256" key="7">
    <source>
        <dbReference type="RuleBase" id="RU363032"/>
    </source>
</evidence>
<feature type="transmembrane region" description="Helical" evidence="7">
    <location>
        <begin position="61"/>
        <end position="80"/>
    </location>
</feature>
<dbReference type="GO" id="GO:0005886">
    <property type="term" value="C:plasma membrane"/>
    <property type="evidence" value="ECO:0007669"/>
    <property type="project" value="UniProtKB-SubCell"/>
</dbReference>
<keyword evidence="3" id="KW-1003">Cell membrane</keyword>
<dbReference type="SUPFAM" id="SSF161098">
    <property type="entry name" value="MetI-like"/>
    <property type="match status" value="1"/>
</dbReference>
<keyword evidence="10" id="KW-1185">Reference proteome</keyword>
<keyword evidence="2 7" id="KW-0813">Transport</keyword>
<dbReference type="EMBL" id="PDKW01000039">
    <property type="protein sequence ID" value="PGH57823.1"/>
    <property type="molecule type" value="Genomic_DNA"/>
</dbReference>
<evidence type="ECO:0000256" key="3">
    <source>
        <dbReference type="ARBA" id="ARBA00022475"/>
    </source>
</evidence>
<feature type="transmembrane region" description="Helical" evidence="7">
    <location>
        <begin position="117"/>
        <end position="141"/>
    </location>
</feature>
<evidence type="ECO:0000313" key="10">
    <source>
        <dbReference type="Proteomes" id="UP000225379"/>
    </source>
</evidence>
<dbReference type="PROSITE" id="PS50928">
    <property type="entry name" value="ABC_TM1"/>
    <property type="match status" value="1"/>
</dbReference>
<feature type="domain" description="ABC transmembrane type-1" evidence="8">
    <location>
        <begin position="53"/>
        <end position="234"/>
    </location>
</feature>
<reference evidence="10" key="1">
    <citation type="submission" date="2017-10" db="EMBL/GenBank/DDBJ databases">
        <authorList>
            <person name="Kravchenko I.K."/>
            <person name="Grouzdev D.S."/>
        </authorList>
    </citation>
    <scope>NUCLEOTIDE SEQUENCE [LARGE SCALE GENOMIC DNA]</scope>
    <source>
        <strain evidence="10">B2</strain>
    </source>
</reference>
<organism evidence="9 10">
    <name type="scientific">Azospirillum palustre</name>
    <dbReference type="NCBI Taxonomy" id="2044885"/>
    <lineage>
        <taxon>Bacteria</taxon>
        <taxon>Pseudomonadati</taxon>
        <taxon>Pseudomonadota</taxon>
        <taxon>Alphaproteobacteria</taxon>
        <taxon>Rhodospirillales</taxon>
        <taxon>Azospirillaceae</taxon>
        <taxon>Azospirillum</taxon>
    </lineage>
</organism>
<evidence type="ECO:0000256" key="2">
    <source>
        <dbReference type="ARBA" id="ARBA00022448"/>
    </source>
</evidence>
<feature type="transmembrane region" description="Helical" evidence="7">
    <location>
        <begin position="92"/>
        <end position="111"/>
    </location>
</feature>
<keyword evidence="4 7" id="KW-0812">Transmembrane</keyword>
<comment type="caution">
    <text evidence="9">The sequence shown here is derived from an EMBL/GenBank/DDBJ whole genome shotgun (WGS) entry which is preliminary data.</text>
</comment>
<evidence type="ECO:0000256" key="5">
    <source>
        <dbReference type="ARBA" id="ARBA00022989"/>
    </source>
</evidence>
<feature type="transmembrane region" description="Helical" evidence="7">
    <location>
        <begin position="162"/>
        <end position="180"/>
    </location>
</feature>
<dbReference type="Proteomes" id="UP000225379">
    <property type="component" value="Unassembled WGS sequence"/>
</dbReference>
<keyword evidence="6 7" id="KW-0472">Membrane</keyword>
<dbReference type="CDD" id="cd06261">
    <property type="entry name" value="TM_PBP2"/>
    <property type="match status" value="1"/>
</dbReference>
<evidence type="ECO:0000313" key="9">
    <source>
        <dbReference type="EMBL" id="PGH57823.1"/>
    </source>
</evidence>
<dbReference type="InterPro" id="IPR000515">
    <property type="entry name" value="MetI-like"/>
</dbReference>
<keyword evidence="5 7" id="KW-1133">Transmembrane helix</keyword>
<gene>
    <name evidence="9" type="ORF">CRT60_07535</name>
</gene>
<evidence type="ECO:0000259" key="8">
    <source>
        <dbReference type="PROSITE" id="PS50928"/>
    </source>
</evidence>
<dbReference type="InterPro" id="IPR035906">
    <property type="entry name" value="MetI-like_sf"/>
</dbReference>
<dbReference type="RefSeq" id="WP_098735813.1">
    <property type="nucleotide sequence ID" value="NZ_PDKW01000039.1"/>
</dbReference>
<evidence type="ECO:0000256" key="1">
    <source>
        <dbReference type="ARBA" id="ARBA00004651"/>
    </source>
</evidence>
<dbReference type="GO" id="GO:0055085">
    <property type="term" value="P:transmembrane transport"/>
    <property type="evidence" value="ECO:0007669"/>
    <property type="project" value="InterPro"/>
</dbReference>
<dbReference type="OrthoDB" id="7300175at2"/>
<comment type="subcellular location">
    <subcellularLocation>
        <location evidence="1 7">Cell membrane</location>
        <topology evidence="1 7">Multi-pass membrane protein</topology>
    </subcellularLocation>
</comment>
<evidence type="ECO:0000256" key="4">
    <source>
        <dbReference type="ARBA" id="ARBA00022692"/>
    </source>
</evidence>
<comment type="similarity">
    <text evidence="7">Belongs to the binding-protein-dependent transport system permease family.</text>
</comment>
<dbReference type="PANTHER" id="PTHR30151">
    <property type="entry name" value="ALKANE SULFONATE ABC TRANSPORTER-RELATED, MEMBRANE SUBUNIT"/>
    <property type="match status" value="1"/>
</dbReference>
<dbReference type="PANTHER" id="PTHR30151:SF0">
    <property type="entry name" value="ABC TRANSPORTER PERMEASE PROTEIN MJ0413-RELATED"/>
    <property type="match status" value="1"/>
</dbReference>
<sequence>MRTRLYGWAAFPALLLVWSAAAWNLPPYVLPQPWAVAAEAVRWLDSGQLAAHVGASLLREAGGFAVAVLGALALGLAGALSPGFRAFSAPLTGLFMAIPPIAWAPLSMIFFGLGYVAITMVIVVAALFPMAVTVQEGFLAIRNGNLRAARVLGARRWQLIRHVYLPASLPFLTAALRIGFSQAWRALVAAEMLGASQGIGWMVAMGGQIGNATQVLLGVAVIGMTAWITESLVFRRIERRYRHWHLA</sequence>
<name>A0A2B8BJW2_9PROT</name>
<dbReference type="AlphaFoldDB" id="A0A2B8BJW2"/>
<proteinExistence type="inferred from homology"/>
<feature type="transmembrane region" description="Helical" evidence="7">
    <location>
        <begin position="215"/>
        <end position="234"/>
    </location>
</feature>